<protein>
    <recommendedName>
        <fullName evidence="3">SprT-like family protein</fullName>
    </recommendedName>
</protein>
<sequence length="217" mass="24238">MHLPRFKIGHDTIKTTLAKEPLEHHGHHCWGLNHSDRNLIEICPKCPPGRRLDVLLHELRHAWNDRFPRPHDDEGDADHYAAMTACILKQIMDQGGPGMLLAMEMDVLTDFDPAKFTGTLVERGLDRRHACNVCQQPVGPGSVLLTSPRPHPTLGSSMVGLAFYCDNCNHVQHWGELANTAGNPTGVCCLEPEYLTPEETRAFCERNPDKTAFHPAT</sequence>
<dbReference type="Proteomes" id="UP000541810">
    <property type="component" value="Unassembled WGS sequence"/>
</dbReference>
<comment type="caution">
    <text evidence="1">The sequence shown here is derived from an EMBL/GenBank/DDBJ whole genome shotgun (WGS) entry which is preliminary data.</text>
</comment>
<gene>
    <name evidence="1" type="ORF">HNQ40_001011</name>
</gene>
<dbReference type="EMBL" id="JACHGY010000001">
    <property type="protein sequence ID" value="MBB6429205.1"/>
    <property type="molecule type" value="Genomic_DNA"/>
</dbReference>
<keyword evidence="2" id="KW-1185">Reference proteome</keyword>
<dbReference type="RefSeq" id="WP_184676791.1">
    <property type="nucleotide sequence ID" value="NZ_JACHGY010000001.1"/>
</dbReference>
<name>A0A7X0H7F8_9BACT</name>
<evidence type="ECO:0000313" key="2">
    <source>
        <dbReference type="Proteomes" id="UP000541810"/>
    </source>
</evidence>
<organism evidence="1 2">
    <name type="scientific">Algisphaera agarilytica</name>
    <dbReference type="NCBI Taxonomy" id="1385975"/>
    <lineage>
        <taxon>Bacteria</taxon>
        <taxon>Pseudomonadati</taxon>
        <taxon>Planctomycetota</taxon>
        <taxon>Phycisphaerae</taxon>
        <taxon>Phycisphaerales</taxon>
        <taxon>Phycisphaeraceae</taxon>
        <taxon>Algisphaera</taxon>
    </lineage>
</organism>
<reference evidence="1 2" key="1">
    <citation type="submission" date="2020-08" db="EMBL/GenBank/DDBJ databases">
        <title>Genomic Encyclopedia of Type Strains, Phase IV (KMG-IV): sequencing the most valuable type-strain genomes for metagenomic binning, comparative biology and taxonomic classification.</title>
        <authorList>
            <person name="Goeker M."/>
        </authorList>
    </citation>
    <scope>NUCLEOTIDE SEQUENCE [LARGE SCALE GENOMIC DNA]</scope>
    <source>
        <strain evidence="1 2">DSM 103725</strain>
    </source>
</reference>
<accession>A0A7X0H7F8</accession>
<evidence type="ECO:0008006" key="3">
    <source>
        <dbReference type="Google" id="ProtNLM"/>
    </source>
</evidence>
<proteinExistence type="predicted"/>
<evidence type="ECO:0000313" key="1">
    <source>
        <dbReference type="EMBL" id="MBB6429205.1"/>
    </source>
</evidence>
<dbReference type="AlphaFoldDB" id="A0A7X0H7F8"/>